<feature type="non-terminal residue" evidence="2">
    <location>
        <position position="1"/>
    </location>
</feature>
<evidence type="ECO:0000259" key="1">
    <source>
        <dbReference type="PROSITE" id="PS51277"/>
    </source>
</evidence>
<evidence type="ECO:0000313" key="2">
    <source>
        <dbReference type="EMBL" id="MCI83693.1"/>
    </source>
</evidence>
<dbReference type="PANTHER" id="PTHR31236">
    <property type="entry name" value="BURP DOMAIN PROTEIN USPL1-LIKE"/>
    <property type="match status" value="1"/>
</dbReference>
<accession>A0A392V8C8</accession>
<protein>
    <submittedName>
        <fullName evidence="2">BURP domain-containing protein</fullName>
    </submittedName>
</protein>
<dbReference type="PROSITE" id="PS51277">
    <property type="entry name" value="BURP"/>
    <property type="match status" value="1"/>
</dbReference>
<dbReference type="Pfam" id="PF03181">
    <property type="entry name" value="BURP"/>
    <property type="match status" value="1"/>
</dbReference>
<dbReference type="InterPro" id="IPR044816">
    <property type="entry name" value="BURP"/>
</dbReference>
<proteinExistence type="predicted"/>
<reference evidence="2 3" key="1">
    <citation type="journal article" date="2018" name="Front. Plant Sci.">
        <title>Red Clover (Trifolium pratense) and Zigzag Clover (T. medium) - A Picture of Genomic Similarities and Differences.</title>
        <authorList>
            <person name="Dluhosova J."/>
            <person name="Istvanek J."/>
            <person name="Nedelnik J."/>
            <person name="Repkova J."/>
        </authorList>
    </citation>
    <scope>NUCLEOTIDE SEQUENCE [LARGE SCALE GENOMIC DNA]</scope>
    <source>
        <strain evidence="3">cv. 10/8</strain>
        <tissue evidence="2">Leaf</tissue>
    </source>
</reference>
<evidence type="ECO:0000313" key="3">
    <source>
        <dbReference type="Proteomes" id="UP000265520"/>
    </source>
</evidence>
<feature type="domain" description="BURP" evidence="1">
    <location>
        <begin position="1"/>
        <end position="50"/>
    </location>
</feature>
<comment type="caution">
    <text evidence="2">The sequence shown here is derived from an EMBL/GenBank/DDBJ whole genome shotgun (WGS) entry which is preliminary data.</text>
</comment>
<dbReference type="InterPro" id="IPR004873">
    <property type="entry name" value="BURP_dom"/>
</dbReference>
<keyword evidence="3" id="KW-1185">Reference proteome</keyword>
<dbReference type="Proteomes" id="UP000265520">
    <property type="component" value="Unassembled WGS sequence"/>
</dbReference>
<organism evidence="2 3">
    <name type="scientific">Trifolium medium</name>
    <dbReference type="NCBI Taxonomy" id="97028"/>
    <lineage>
        <taxon>Eukaryota</taxon>
        <taxon>Viridiplantae</taxon>
        <taxon>Streptophyta</taxon>
        <taxon>Embryophyta</taxon>
        <taxon>Tracheophyta</taxon>
        <taxon>Spermatophyta</taxon>
        <taxon>Magnoliopsida</taxon>
        <taxon>eudicotyledons</taxon>
        <taxon>Gunneridae</taxon>
        <taxon>Pentapetalae</taxon>
        <taxon>rosids</taxon>
        <taxon>fabids</taxon>
        <taxon>Fabales</taxon>
        <taxon>Fabaceae</taxon>
        <taxon>Papilionoideae</taxon>
        <taxon>50 kb inversion clade</taxon>
        <taxon>NPAAA clade</taxon>
        <taxon>Hologalegina</taxon>
        <taxon>IRL clade</taxon>
        <taxon>Trifolieae</taxon>
        <taxon>Trifolium</taxon>
    </lineage>
</organism>
<dbReference type="PANTHER" id="PTHR31236:SF32">
    <property type="entry name" value="BURP DOMAIN PROTEIN USPL1-LIKE"/>
    <property type="match status" value="1"/>
</dbReference>
<dbReference type="EMBL" id="LXQA011073123">
    <property type="protein sequence ID" value="MCI83693.1"/>
    <property type="molecule type" value="Genomic_DNA"/>
</dbReference>
<dbReference type="AlphaFoldDB" id="A0A392V8C8"/>
<sequence>GENGDMVEAMAVCHLDTSQWTPSHVSFQVLGVTPGSSSVCHFFPALPGVT</sequence>
<name>A0A392V8C8_9FABA</name>